<dbReference type="KEGG" id="liu:OU989_02705"/>
<dbReference type="AlphaFoldDB" id="A0AAJ5RLS2"/>
<dbReference type="RefSeq" id="WP_274795577.1">
    <property type="nucleotide sequence ID" value="NZ_CP113527.1"/>
</dbReference>
<organism evidence="2 3">
    <name type="scientific">Lysinibacillus irui</name>
    <dbReference type="NCBI Taxonomy" id="2998077"/>
    <lineage>
        <taxon>Bacteria</taxon>
        <taxon>Bacillati</taxon>
        <taxon>Bacillota</taxon>
        <taxon>Bacilli</taxon>
        <taxon>Bacillales</taxon>
        <taxon>Bacillaceae</taxon>
        <taxon>Lysinibacillus</taxon>
    </lineage>
</organism>
<evidence type="ECO:0000313" key="3">
    <source>
        <dbReference type="Proteomes" id="UP001219585"/>
    </source>
</evidence>
<evidence type="ECO:0000259" key="1">
    <source>
        <dbReference type="PROSITE" id="PS50965"/>
    </source>
</evidence>
<sequence length="323" mass="37967">MIIARREKPLKLLWLEALMRRLLKDDVEFHYFQEQYRRLDAGFAGEQKVDREWYELICPNNFYVLNNLHFMNAAEHGHQLDTLFICPQFMFVLEIKNIHGRLEFDQLTHQCTRTKVDGTVEGFPNALTQTERHIRFLKSLIANYPLPIEGAVVIANPSAIIINPSNALPIFHVSGLHKHLQLLFKKYPQKIITEDQLTQLVQMLLSKQTAPRMQTSVAPSRIRHGVLCPKCSYQHAMSFQRGTWKCSYCHYSSIKIFAEALLDYRLLVSHNITNQQLRTFFGIHSSDTATRLLRKFQFPYTGTYRNRVYHLPENLLDHMERFY</sequence>
<protein>
    <submittedName>
        <fullName evidence="2">Nuclease-related domain-containing protein</fullName>
    </submittedName>
</protein>
<dbReference type="InterPro" id="IPR011528">
    <property type="entry name" value="NERD"/>
</dbReference>
<feature type="domain" description="NERD" evidence="1">
    <location>
        <begin position="41"/>
        <end position="160"/>
    </location>
</feature>
<evidence type="ECO:0000313" key="2">
    <source>
        <dbReference type="EMBL" id="WDV07410.1"/>
    </source>
</evidence>
<dbReference type="Pfam" id="PF08378">
    <property type="entry name" value="NERD"/>
    <property type="match status" value="1"/>
</dbReference>
<dbReference type="PROSITE" id="PS50965">
    <property type="entry name" value="NERD"/>
    <property type="match status" value="1"/>
</dbReference>
<dbReference type="Proteomes" id="UP001219585">
    <property type="component" value="Chromosome"/>
</dbReference>
<name>A0AAJ5RLS2_9BACI</name>
<proteinExistence type="predicted"/>
<reference evidence="2" key="1">
    <citation type="submission" date="2022-11" db="EMBL/GenBank/DDBJ databases">
        <title>Lysinibacillus irui.</title>
        <authorList>
            <person name="Akintayo S.O."/>
        </authorList>
    </citation>
    <scope>NUCLEOTIDE SEQUENCE</scope>
    <source>
        <strain evidence="2">IRB4-01</strain>
    </source>
</reference>
<accession>A0AAJ5RLS2</accession>
<gene>
    <name evidence="2" type="ORF">OU989_02705</name>
</gene>
<dbReference type="EMBL" id="CP113527">
    <property type="protein sequence ID" value="WDV07410.1"/>
    <property type="molecule type" value="Genomic_DNA"/>
</dbReference>